<accession>A0A6H0KW01</accession>
<dbReference type="Proteomes" id="UP000501780">
    <property type="component" value="Chromosome"/>
</dbReference>
<evidence type="ECO:0000313" key="1">
    <source>
        <dbReference type="EMBL" id="QIU97620.1"/>
    </source>
</evidence>
<dbReference type="SUPFAM" id="SSF51445">
    <property type="entry name" value="(Trans)glycosidases"/>
    <property type="match status" value="1"/>
</dbReference>
<dbReference type="Gene3D" id="3.20.20.80">
    <property type="entry name" value="Glycosidases"/>
    <property type="match status" value="1"/>
</dbReference>
<evidence type="ECO:0000313" key="2">
    <source>
        <dbReference type="Proteomes" id="UP000501780"/>
    </source>
</evidence>
<keyword evidence="2" id="KW-1185">Reference proteome</keyword>
<reference evidence="1 2" key="1">
    <citation type="submission" date="2020-03" db="EMBL/GenBank/DDBJ databases">
        <title>Genomic analysis of Bacteroides faecium CBA7301.</title>
        <authorList>
            <person name="Kim J."/>
            <person name="Roh S.W."/>
        </authorList>
    </citation>
    <scope>NUCLEOTIDE SEQUENCE [LARGE SCALE GENOMIC DNA]</scope>
    <source>
        <strain evidence="1 2">CBA7301</strain>
    </source>
</reference>
<dbReference type="KEGG" id="bfc:BacF7301_25465"/>
<protein>
    <submittedName>
        <fullName evidence="1">Endo-beta-N-acetylglucosaminidase H</fullName>
    </submittedName>
</protein>
<gene>
    <name evidence="1" type="ORF">BacF7301_25465</name>
</gene>
<dbReference type="AlphaFoldDB" id="A0A6H0KW01"/>
<sequence>MIDPDVSHGKSTEAGETLESVGALNSVEQPKSNIINLYIGNTNEAENPDAELEDEIYFELAKPAEKNLTLTVAVDEGFREDDDQYKSDYCELFKKEHNMMVTSILSWQGGVYRYMKVNGATEGTITIPAGQRKSSKIKLTFIRDAELMGGQAFIYPLTAIDTETGEEYGRLDYIIHTFDKGARGERDVTIVAYVNTEVMNPLIADQLTRKVEKMIWDPYEIVPVVPLSPVVDILNVRTAMLKNEQGRAMLGYTTDMEYVLKHNDKYIQPMRQGGMKVCLTIKGGGTGLGFCNLTDEQVADFAAQVKVAVDIYGLDGVNLWDEGSDYGKAGMPPMNDASYAKLIKTLKETMPGKLVTLTDTPETTSSLRSVQGGISAGQYLDYAWSPISAFLNPYADGAELKPIAGLELAKYGSISVPMMSSKMSYDEMEVIENNLFLLVDETTVINDKIFVFDDLTYIDYGDEGILTGTFSMTLGILYDMNPLLESPDYSYAYMTMIETSGSLADYYAFRKDW</sequence>
<dbReference type="InterPro" id="IPR017853">
    <property type="entry name" value="GH"/>
</dbReference>
<name>A0A6H0KW01_9BACE</name>
<dbReference type="EMBL" id="CP050831">
    <property type="protein sequence ID" value="QIU97620.1"/>
    <property type="molecule type" value="Genomic_DNA"/>
</dbReference>
<organism evidence="1 2">
    <name type="scientific">Bacteroides faecium</name>
    <dbReference type="NCBI Taxonomy" id="2715212"/>
    <lineage>
        <taxon>Bacteria</taxon>
        <taxon>Pseudomonadati</taxon>
        <taxon>Bacteroidota</taxon>
        <taxon>Bacteroidia</taxon>
        <taxon>Bacteroidales</taxon>
        <taxon>Bacteroidaceae</taxon>
        <taxon>Bacteroides</taxon>
    </lineage>
</organism>
<proteinExistence type="predicted"/>